<comment type="caution">
    <text evidence="16">The sequence shown here is derived from an EMBL/GenBank/DDBJ whole genome shotgun (WGS) entry which is preliminary data.</text>
</comment>
<dbReference type="GO" id="GO:0008270">
    <property type="term" value="F:zinc ion binding"/>
    <property type="evidence" value="ECO:0007669"/>
    <property type="project" value="UniProtKB-KW"/>
</dbReference>
<feature type="domain" description="DNA-directed DNA polymerase family B multifunctional" evidence="14">
    <location>
        <begin position="113"/>
        <end position="565"/>
    </location>
</feature>
<evidence type="ECO:0000256" key="9">
    <source>
        <dbReference type="ARBA" id="ARBA00023004"/>
    </source>
</evidence>
<keyword evidence="13" id="KW-0863">Zinc-finger</keyword>
<keyword evidence="5 13" id="KW-0479">Metal-binding</keyword>
<evidence type="ECO:0000256" key="6">
    <source>
        <dbReference type="ARBA" id="ARBA00022763"/>
    </source>
</evidence>
<dbReference type="InterPro" id="IPR030559">
    <property type="entry name" value="PolZ_Rev3"/>
</dbReference>
<evidence type="ECO:0000256" key="8">
    <source>
        <dbReference type="ARBA" id="ARBA00022932"/>
    </source>
</evidence>
<keyword evidence="8 13" id="KW-0239">DNA-directed DNA polymerase</keyword>
<keyword evidence="13" id="KW-0235">DNA replication</keyword>
<dbReference type="SUPFAM" id="SSF53098">
    <property type="entry name" value="Ribonuclease H-like"/>
    <property type="match status" value="1"/>
</dbReference>
<dbReference type="Pfam" id="PF14260">
    <property type="entry name" value="zf-C4pol"/>
    <property type="match status" value="1"/>
</dbReference>
<evidence type="ECO:0000256" key="7">
    <source>
        <dbReference type="ARBA" id="ARBA00022833"/>
    </source>
</evidence>
<dbReference type="PANTHER" id="PTHR45812">
    <property type="entry name" value="DNA POLYMERASE ZETA CATALYTIC SUBUNIT"/>
    <property type="match status" value="1"/>
</dbReference>
<dbReference type="InterPro" id="IPR006172">
    <property type="entry name" value="DNA-dir_DNA_pol_B"/>
</dbReference>
<dbReference type="InterPro" id="IPR043502">
    <property type="entry name" value="DNA/RNA_pol_sf"/>
</dbReference>
<dbReference type="OrthoDB" id="2414538at2759"/>
<evidence type="ECO:0000256" key="1">
    <source>
        <dbReference type="ARBA" id="ARBA00001966"/>
    </source>
</evidence>
<dbReference type="InterPro" id="IPR036397">
    <property type="entry name" value="RNaseH_sf"/>
</dbReference>
<evidence type="ECO:0000256" key="4">
    <source>
        <dbReference type="ARBA" id="ARBA00022695"/>
    </source>
</evidence>
<dbReference type="InterPro" id="IPR042087">
    <property type="entry name" value="DNA_pol_B_thumb"/>
</dbReference>
<evidence type="ECO:0000259" key="15">
    <source>
        <dbReference type="Pfam" id="PF14260"/>
    </source>
</evidence>
<keyword evidence="13" id="KW-0539">Nucleus</keyword>
<dbReference type="InterPro" id="IPR006134">
    <property type="entry name" value="DNA-dir_DNA_pol_B_multi_dom"/>
</dbReference>
<dbReference type="EC" id="2.7.7.7" evidence="13"/>
<dbReference type="GO" id="GO:0005634">
    <property type="term" value="C:nucleus"/>
    <property type="evidence" value="ECO:0007669"/>
    <property type="project" value="UniProtKB-SubCell"/>
</dbReference>
<keyword evidence="17" id="KW-1185">Reference proteome</keyword>
<comment type="cofactor">
    <cofactor evidence="1 13">
        <name>[4Fe-4S] cluster</name>
        <dbReference type="ChEBI" id="CHEBI:49883"/>
    </cofactor>
</comment>
<evidence type="ECO:0000256" key="2">
    <source>
        <dbReference type="ARBA" id="ARBA00005755"/>
    </source>
</evidence>
<evidence type="ECO:0000256" key="13">
    <source>
        <dbReference type="RuleBase" id="RU000442"/>
    </source>
</evidence>
<dbReference type="CDD" id="cd05534">
    <property type="entry name" value="POLBc_zeta"/>
    <property type="match status" value="1"/>
</dbReference>
<dbReference type="GO" id="GO:0003677">
    <property type="term" value="F:DNA binding"/>
    <property type="evidence" value="ECO:0007669"/>
    <property type="project" value="UniProtKB-KW"/>
</dbReference>
<evidence type="ECO:0000256" key="11">
    <source>
        <dbReference type="ARBA" id="ARBA00023204"/>
    </source>
</evidence>
<accession>A0A0V0QFI9</accession>
<dbReference type="Gene3D" id="3.90.1600.10">
    <property type="entry name" value="Palm domain of DNA polymerase"/>
    <property type="match status" value="1"/>
</dbReference>
<dbReference type="Pfam" id="PF00136">
    <property type="entry name" value="DNA_pol_B"/>
    <property type="match status" value="1"/>
</dbReference>
<name>A0A0V0QFI9_PSEPJ</name>
<keyword evidence="9 13" id="KW-0408">Iron</keyword>
<comment type="subcellular location">
    <subcellularLocation>
        <location evidence="13">Nucleus</location>
    </subcellularLocation>
</comment>
<evidence type="ECO:0000313" key="16">
    <source>
        <dbReference type="EMBL" id="KRX00969.1"/>
    </source>
</evidence>
<proteinExistence type="inferred from homology"/>
<comment type="similarity">
    <text evidence="2 13">Belongs to the DNA polymerase type-B family.</text>
</comment>
<keyword evidence="10 13" id="KW-0411">Iron-sulfur</keyword>
<keyword evidence="7 13" id="KW-0862">Zinc</keyword>
<evidence type="ECO:0000256" key="12">
    <source>
        <dbReference type="ARBA" id="ARBA00049244"/>
    </source>
</evidence>
<dbReference type="AlphaFoldDB" id="A0A0V0QFI9"/>
<organism evidence="16 17">
    <name type="scientific">Pseudocohnilembus persalinus</name>
    <name type="common">Ciliate</name>
    <dbReference type="NCBI Taxonomy" id="266149"/>
    <lineage>
        <taxon>Eukaryota</taxon>
        <taxon>Sar</taxon>
        <taxon>Alveolata</taxon>
        <taxon>Ciliophora</taxon>
        <taxon>Intramacronucleata</taxon>
        <taxon>Oligohymenophorea</taxon>
        <taxon>Scuticociliatia</taxon>
        <taxon>Philasterida</taxon>
        <taxon>Pseudocohnilembidae</taxon>
        <taxon>Pseudocohnilembus</taxon>
    </lineage>
</organism>
<keyword evidence="11" id="KW-0234">DNA repair</keyword>
<keyword evidence="4 13" id="KW-0548">Nucleotidyltransferase</keyword>
<dbReference type="InterPro" id="IPR017964">
    <property type="entry name" value="DNA-dir_DNA_pol_B_CS"/>
</dbReference>
<evidence type="ECO:0000256" key="5">
    <source>
        <dbReference type="ARBA" id="ARBA00022723"/>
    </source>
</evidence>
<dbReference type="Gene3D" id="1.10.132.60">
    <property type="entry name" value="DNA polymerase family B, C-terminal domain"/>
    <property type="match status" value="1"/>
</dbReference>
<dbReference type="InterPro" id="IPR023211">
    <property type="entry name" value="DNA_pol_palm_dom_sf"/>
</dbReference>
<dbReference type="Proteomes" id="UP000054937">
    <property type="component" value="Unassembled WGS sequence"/>
</dbReference>
<evidence type="ECO:0000256" key="3">
    <source>
        <dbReference type="ARBA" id="ARBA00022679"/>
    </source>
</evidence>
<evidence type="ECO:0000259" key="14">
    <source>
        <dbReference type="Pfam" id="PF00136"/>
    </source>
</evidence>
<dbReference type="SUPFAM" id="SSF56672">
    <property type="entry name" value="DNA/RNA polymerases"/>
    <property type="match status" value="1"/>
</dbReference>
<dbReference type="SMART" id="SM00486">
    <property type="entry name" value="POLBc"/>
    <property type="match status" value="1"/>
</dbReference>
<keyword evidence="3 13" id="KW-0808">Transferase</keyword>
<reference evidence="16 17" key="1">
    <citation type="journal article" date="2015" name="Sci. Rep.">
        <title>Genome of the facultative scuticociliatosis pathogen Pseudocohnilembus persalinus provides insight into its virulence through horizontal gene transfer.</title>
        <authorList>
            <person name="Xiong J."/>
            <person name="Wang G."/>
            <person name="Cheng J."/>
            <person name="Tian M."/>
            <person name="Pan X."/>
            <person name="Warren A."/>
            <person name="Jiang C."/>
            <person name="Yuan D."/>
            <person name="Miao W."/>
        </authorList>
    </citation>
    <scope>NUCLEOTIDE SEQUENCE [LARGE SCALE GENOMIC DNA]</scope>
    <source>
        <strain evidence="16">36N120E</strain>
    </source>
</reference>
<dbReference type="FunFam" id="1.10.287.690:FF:000002">
    <property type="entry name" value="DNA polymerase zeta"/>
    <property type="match status" value="1"/>
</dbReference>
<dbReference type="GO" id="GO:0006260">
    <property type="term" value="P:DNA replication"/>
    <property type="evidence" value="ECO:0007669"/>
    <property type="project" value="UniProtKB-KW"/>
</dbReference>
<keyword evidence="13" id="KW-0004">4Fe-4S</keyword>
<sequence>MERLKQAKTSLYKKAYEMTLKVCGRVVLNVWRICKSGLKLKNYDLENVILELFKNREPVFNNWTLTKLYNDQQQKHIVLKYFIKRINYVDKIINEMGTLTQSSEQTRLFGCEFESTIMRGSQFRIESVLMRITKKCDFLLMSGSKIQVSHQKPLQSMPLVLEPPKLFYVDPVLILDFQSLYPSIMISHNICYSTCLGHIDDIFKPGGKKRFGFKIDVDIELKKLFHGKTKQEIMNDILIAPNNVVFVKKHIRKGIIPQILEEFLNTRIMIKESQKLHKNDAYIQQAYHFRQFGLKMFMNVTYGYTAASFSGRMPCSDIADSVVETGRHVLKSIIKNINQNKEWGANVVYGDTDSVFVHLLGRSREDAFKIGNDIVEKISNQFPYPMELKFEKVYDPCILVSKKRYVGHRYLSPKDKPKFESKGIEIVRRDGCDAQIKIMEKTLYELFMSKNLSKINSYLQKQYAKISNSHINLKDFILAKEVKLGKYSDIPPAHAIIGEKLEKKDPMKRPKYGERIKYLIQQGSDLDKIKDIACSVQDFLENKSSLNVVYYITRQINSALQRLFSSFDIDVRVWYGNMPKGMTKANLNRHNEQNIMSTKRKAMKIQNYSLNKYFKVNVCLICFNSSEIQICGNCLQNPATSLYLLQKKIQNIYKTKEDLEKICKNCASMENYEIEEVPCEEYNCDFLYLKHRQKEIVINVLPLLKKFVQVIQENSVDENF</sequence>
<dbReference type="OMA" id="NAQYYIT"/>
<dbReference type="GO" id="GO:0051539">
    <property type="term" value="F:4 iron, 4 sulfur cluster binding"/>
    <property type="evidence" value="ECO:0007669"/>
    <property type="project" value="UniProtKB-KW"/>
</dbReference>
<dbReference type="PROSITE" id="PS00116">
    <property type="entry name" value="DNA_POLYMERASE_B"/>
    <property type="match status" value="1"/>
</dbReference>
<dbReference type="GO" id="GO:0000724">
    <property type="term" value="P:double-strand break repair via homologous recombination"/>
    <property type="evidence" value="ECO:0007669"/>
    <property type="project" value="TreeGrafter"/>
</dbReference>
<dbReference type="PRINTS" id="PR00106">
    <property type="entry name" value="DNAPOLB"/>
</dbReference>
<dbReference type="EMBL" id="LDAU01000180">
    <property type="protein sequence ID" value="KRX00969.1"/>
    <property type="molecule type" value="Genomic_DNA"/>
</dbReference>
<evidence type="ECO:0000313" key="17">
    <source>
        <dbReference type="Proteomes" id="UP000054937"/>
    </source>
</evidence>
<keyword evidence="13" id="KW-0238">DNA-binding</keyword>
<evidence type="ECO:0000256" key="10">
    <source>
        <dbReference type="ARBA" id="ARBA00023014"/>
    </source>
</evidence>
<dbReference type="InterPro" id="IPR012337">
    <property type="entry name" value="RNaseH-like_sf"/>
</dbReference>
<dbReference type="Gene3D" id="1.10.287.690">
    <property type="entry name" value="Helix hairpin bin"/>
    <property type="match status" value="1"/>
</dbReference>
<dbReference type="GO" id="GO:0000166">
    <property type="term" value="F:nucleotide binding"/>
    <property type="evidence" value="ECO:0007669"/>
    <property type="project" value="InterPro"/>
</dbReference>
<protein>
    <recommendedName>
        <fullName evidence="13">DNA polymerase</fullName>
        <ecNumber evidence="13">2.7.7.7</ecNumber>
    </recommendedName>
</protein>
<dbReference type="PANTHER" id="PTHR45812:SF1">
    <property type="entry name" value="DNA POLYMERASE ZETA CATALYTIC SUBUNIT"/>
    <property type="match status" value="1"/>
</dbReference>
<gene>
    <name evidence="16" type="ORF">PPERSA_09575</name>
</gene>
<dbReference type="InterPro" id="IPR025687">
    <property type="entry name" value="Znf-C4pol"/>
</dbReference>
<comment type="catalytic activity">
    <reaction evidence="12 13">
        <text>DNA(n) + a 2'-deoxyribonucleoside 5'-triphosphate = DNA(n+1) + diphosphate</text>
        <dbReference type="Rhea" id="RHEA:22508"/>
        <dbReference type="Rhea" id="RHEA-COMP:17339"/>
        <dbReference type="Rhea" id="RHEA-COMP:17340"/>
        <dbReference type="ChEBI" id="CHEBI:33019"/>
        <dbReference type="ChEBI" id="CHEBI:61560"/>
        <dbReference type="ChEBI" id="CHEBI:173112"/>
        <dbReference type="EC" id="2.7.7.7"/>
    </reaction>
</comment>
<dbReference type="GO" id="GO:0042276">
    <property type="term" value="P:error-prone translesion synthesis"/>
    <property type="evidence" value="ECO:0007669"/>
    <property type="project" value="TreeGrafter"/>
</dbReference>
<dbReference type="InParanoid" id="A0A0V0QFI9"/>
<dbReference type="Gene3D" id="3.30.420.10">
    <property type="entry name" value="Ribonuclease H-like superfamily/Ribonuclease H"/>
    <property type="match status" value="1"/>
</dbReference>
<dbReference type="GO" id="GO:0003887">
    <property type="term" value="F:DNA-directed DNA polymerase activity"/>
    <property type="evidence" value="ECO:0007669"/>
    <property type="project" value="UniProtKB-KW"/>
</dbReference>
<dbReference type="GO" id="GO:0016035">
    <property type="term" value="C:zeta DNA polymerase complex"/>
    <property type="evidence" value="ECO:0007669"/>
    <property type="project" value="InterPro"/>
</dbReference>
<keyword evidence="6" id="KW-0227">DNA damage</keyword>
<feature type="domain" description="C4-type zinc-finger of DNA polymerase delta" evidence="15">
    <location>
        <begin position="619"/>
        <end position="688"/>
    </location>
</feature>